<keyword evidence="2" id="KW-1185">Reference proteome</keyword>
<comment type="caution">
    <text evidence="1">The sequence shown here is derived from an EMBL/GenBank/DDBJ whole genome shotgun (WGS) entry which is preliminary data.</text>
</comment>
<reference evidence="1" key="1">
    <citation type="submission" date="2021-04" db="EMBL/GenBank/DDBJ databases">
        <title>Genome based classification of Actinospica acidithermotolerans sp. nov., an actinobacterium isolated from an Indonesian hot spring.</title>
        <authorList>
            <person name="Kusuma A.B."/>
            <person name="Putra K.E."/>
            <person name="Nafisah S."/>
            <person name="Loh J."/>
            <person name="Nouioui I."/>
            <person name="Goodfellow M."/>
        </authorList>
    </citation>
    <scope>NUCLEOTIDE SEQUENCE</scope>
    <source>
        <strain evidence="1">MGRD01-02</strain>
    </source>
</reference>
<dbReference type="EMBL" id="JAGSOH010000075">
    <property type="protein sequence ID" value="MBR7829121.1"/>
    <property type="molecule type" value="Genomic_DNA"/>
</dbReference>
<dbReference type="InterPro" id="IPR036412">
    <property type="entry name" value="HAD-like_sf"/>
</dbReference>
<dbReference type="GO" id="GO:0008967">
    <property type="term" value="F:phosphoglycolate phosphatase activity"/>
    <property type="evidence" value="ECO:0007669"/>
    <property type="project" value="TreeGrafter"/>
</dbReference>
<dbReference type="Gene3D" id="1.10.150.240">
    <property type="entry name" value="Putative phosphatase, domain 2"/>
    <property type="match status" value="1"/>
</dbReference>
<dbReference type="SUPFAM" id="SSF56784">
    <property type="entry name" value="HAD-like"/>
    <property type="match status" value="1"/>
</dbReference>
<sequence>MEHGSGNDGRGQAAVLFDVDGTLVDSAYIHALTWWEAFRQYGYTVSTALAHRSVGMGGEELLDHVLGEDRDADESAAISAAHKALAARFWPSLAAFSGAGDLVRTCAARGWSTVLATSASAREAKVLRRVLEVDDVLTAMTDADDVERAKPAPDLVSVALAKAGADAERSIMVGDAVWDVLAAERAGVRCIGVLSGGFSRQELLDAGALEVHEDPAALLAALDRSVLGSPDRLLNGWSYPADTGSVR</sequence>
<proteinExistence type="predicted"/>
<dbReference type="PANTHER" id="PTHR43434:SF16">
    <property type="entry name" value="BLL8046 PROTEIN"/>
    <property type="match status" value="1"/>
</dbReference>
<evidence type="ECO:0000313" key="2">
    <source>
        <dbReference type="Proteomes" id="UP000676325"/>
    </source>
</evidence>
<accession>A0A941IN36</accession>
<dbReference type="Proteomes" id="UP000676325">
    <property type="component" value="Unassembled WGS sequence"/>
</dbReference>
<keyword evidence="1" id="KW-0378">Hydrolase</keyword>
<dbReference type="SFLD" id="SFLDG01135">
    <property type="entry name" value="C1.5.6:_HAD__Beta-PGM__Phospha"/>
    <property type="match status" value="1"/>
</dbReference>
<dbReference type="Pfam" id="PF00702">
    <property type="entry name" value="Hydrolase"/>
    <property type="match status" value="1"/>
</dbReference>
<dbReference type="AlphaFoldDB" id="A0A941IN36"/>
<dbReference type="Gene3D" id="3.40.50.1000">
    <property type="entry name" value="HAD superfamily/HAD-like"/>
    <property type="match status" value="1"/>
</dbReference>
<protein>
    <submittedName>
        <fullName evidence="1">HAD family hydrolase</fullName>
    </submittedName>
</protein>
<dbReference type="InterPro" id="IPR023214">
    <property type="entry name" value="HAD_sf"/>
</dbReference>
<dbReference type="SFLD" id="SFLDS00003">
    <property type="entry name" value="Haloacid_Dehalogenase"/>
    <property type="match status" value="1"/>
</dbReference>
<organism evidence="1 2">
    <name type="scientific">Actinospica acidithermotolerans</name>
    <dbReference type="NCBI Taxonomy" id="2828514"/>
    <lineage>
        <taxon>Bacteria</taxon>
        <taxon>Bacillati</taxon>
        <taxon>Actinomycetota</taxon>
        <taxon>Actinomycetes</taxon>
        <taxon>Catenulisporales</taxon>
        <taxon>Actinospicaceae</taxon>
        <taxon>Actinospica</taxon>
    </lineage>
</organism>
<dbReference type="RefSeq" id="WP_212520258.1">
    <property type="nucleotide sequence ID" value="NZ_JAGSOH010000075.1"/>
</dbReference>
<dbReference type="InterPro" id="IPR050155">
    <property type="entry name" value="HAD-like_hydrolase_sf"/>
</dbReference>
<dbReference type="GO" id="GO:0006281">
    <property type="term" value="P:DNA repair"/>
    <property type="evidence" value="ECO:0007669"/>
    <property type="project" value="TreeGrafter"/>
</dbReference>
<dbReference type="SFLD" id="SFLDG01129">
    <property type="entry name" value="C1.5:_HAD__Beta-PGM__Phosphata"/>
    <property type="match status" value="1"/>
</dbReference>
<dbReference type="InterPro" id="IPR023198">
    <property type="entry name" value="PGP-like_dom2"/>
</dbReference>
<dbReference type="PANTHER" id="PTHR43434">
    <property type="entry name" value="PHOSPHOGLYCOLATE PHOSPHATASE"/>
    <property type="match status" value="1"/>
</dbReference>
<name>A0A941IN36_9ACTN</name>
<evidence type="ECO:0000313" key="1">
    <source>
        <dbReference type="EMBL" id="MBR7829121.1"/>
    </source>
</evidence>
<gene>
    <name evidence="1" type="ORF">KDK95_22630</name>
</gene>
<dbReference type="GO" id="GO:0005829">
    <property type="term" value="C:cytosol"/>
    <property type="evidence" value="ECO:0007669"/>
    <property type="project" value="TreeGrafter"/>
</dbReference>